<organism evidence="3 4">
    <name type="scientific">Pseudogemmobacter humi</name>
    <dbReference type="NCBI Taxonomy" id="2483812"/>
    <lineage>
        <taxon>Bacteria</taxon>
        <taxon>Pseudomonadati</taxon>
        <taxon>Pseudomonadota</taxon>
        <taxon>Alphaproteobacteria</taxon>
        <taxon>Rhodobacterales</taxon>
        <taxon>Paracoccaceae</taxon>
        <taxon>Pseudogemmobacter</taxon>
    </lineage>
</organism>
<proteinExistence type="predicted"/>
<keyword evidence="1" id="KW-0732">Signal</keyword>
<feature type="chain" id="PRO_5018242021" evidence="1">
    <location>
        <begin position="30"/>
        <end position="313"/>
    </location>
</feature>
<feature type="domain" description="ABC-type glycine betaine transport system substrate-binding" evidence="2">
    <location>
        <begin position="35"/>
        <end position="303"/>
    </location>
</feature>
<dbReference type="GO" id="GO:0022857">
    <property type="term" value="F:transmembrane transporter activity"/>
    <property type="evidence" value="ECO:0007669"/>
    <property type="project" value="InterPro"/>
</dbReference>
<dbReference type="CDD" id="cd13643">
    <property type="entry name" value="PBP2_BCP_2"/>
    <property type="match status" value="1"/>
</dbReference>
<name>A0A3P5X817_9RHOB</name>
<feature type="signal peptide" evidence="1">
    <location>
        <begin position="1"/>
        <end position="29"/>
    </location>
</feature>
<dbReference type="Gene3D" id="3.40.190.10">
    <property type="entry name" value="Periplasmic binding protein-like II"/>
    <property type="match status" value="1"/>
</dbReference>
<dbReference type="Pfam" id="PF04069">
    <property type="entry name" value="OpuAC"/>
    <property type="match status" value="1"/>
</dbReference>
<dbReference type="Gene3D" id="3.40.190.100">
    <property type="entry name" value="Glycine betaine-binding periplasmic protein, domain 2"/>
    <property type="match status" value="1"/>
</dbReference>
<dbReference type="GO" id="GO:0043190">
    <property type="term" value="C:ATP-binding cassette (ABC) transporter complex"/>
    <property type="evidence" value="ECO:0007669"/>
    <property type="project" value="InterPro"/>
</dbReference>
<accession>A0A3P5X817</accession>
<dbReference type="EMBL" id="UXAW01000054">
    <property type="protein sequence ID" value="VDC26406.1"/>
    <property type="molecule type" value="Genomic_DNA"/>
</dbReference>
<sequence length="313" mass="34808">MKNTLLRPPMLSTVRASLLAAALAGPALAQDSGDPIKMILNDWTGQLISAQIMGEALKREGFSVEYVQADAMAEFVGLKSGDLHVAMEIWSTTQKDLFDEAVASGQVENMGESGMQAREEWWYPLYMKEACPGLPDWTALLEPACVEAFSTPETAPKGRYLGAPVTWGGFDEERVEALGLDFEVIHAGTDAALFAELESAWQRKAPIILWVYSPHWVPAVYQGEYIEFPPFTEDCYTEERYDCGKPQGPIWKAAWQGVAGKWPTAHKAIGNFSLSSEESNALIQRVDVDKQPLDAVVADWLDQNESRWKAWFQ</sequence>
<dbReference type="RefSeq" id="WP_124086063.1">
    <property type="nucleotide sequence ID" value="NZ_UXAW01000054.1"/>
</dbReference>
<evidence type="ECO:0000313" key="3">
    <source>
        <dbReference type="EMBL" id="VDC26406.1"/>
    </source>
</evidence>
<evidence type="ECO:0000256" key="1">
    <source>
        <dbReference type="SAM" id="SignalP"/>
    </source>
</evidence>
<dbReference type="AlphaFoldDB" id="A0A3P5X817"/>
<evidence type="ECO:0000259" key="2">
    <source>
        <dbReference type="Pfam" id="PF04069"/>
    </source>
</evidence>
<dbReference type="InterPro" id="IPR007210">
    <property type="entry name" value="ABC_Gly_betaine_transp_sub-bd"/>
</dbReference>
<protein>
    <submittedName>
        <fullName evidence="3">Glycine betaine transporter periplasmic subunit</fullName>
    </submittedName>
</protein>
<keyword evidence="4" id="KW-1185">Reference proteome</keyword>
<dbReference type="SUPFAM" id="SSF53850">
    <property type="entry name" value="Periplasmic binding protein-like II"/>
    <property type="match status" value="1"/>
</dbReference>
<dbReference type="Proteomes" id="UP000277498">
    <property type="component" value="Unassembled WGS sequence"/>
</dbReference>
<reference evidence="3 4" key="1">
    <citation type="submission" date="2018-11" db="EMBL/GenBank/DDBJ databases">
        <authorList>
            <person name="Criscuolo A."/>
        </authorList>
    </citation>
    <scope>NUCLEOTIDE SEQUENCE [LARGE SCALE GENOMIC DNA]</scope>
    <source>
        <strain evidence="3">ACIP111625</strain>
    </source>
</reference>
<dbReference type="OrthoDB" id="7805658at2"/>
<evidence type="ECO:0000313" key="4">
    <source>
        <dbReference type="Proteomes" id="UP000277498"/>
    </source>
</evidence>
<gene>
    <name evidence="3" type="ORF">XINFAN_01645</name>
</gene>